<dbReference type="Proteomes" id="UP000887013">
    <property type="component" value="Unassembled WGS sequence"/>
</dbReference>
<evidence type="ECO:0000313" key="2">
    <source>
        <dbReference type="Proteomes" id="UP000887013"/>
    </source>
</evidence>
<proteinExistence type="predicted"/>
<evidence type="ECO:0000313" key="1">
    <source>
        <dbReference type="EMBL" id="GFS50735.1"/>
    </source>
</evidence>
<accession>A0A8X6MEE2</accession>
<keyword evidence="2" id="KW-1185">Reference proteome</keyword>
<dbReference type="EMBL" id="BMAW01045577">
    <property type="protein sequence ID" value="GFS50735.1"/>
    <property type="molecule type" value="Genomic_DNA"/>
</dbReference>
<sequence>MKKNGYENIIRRHVCKSDQSVNLGSCYETLKPNGWDRHLHDVASIANSMVRGLRLIAMGDASYPSFLAL</sequence>
<dbReference type="AlphaFoldDB" id="A0A8X6MEE2"/>
<name>A0A8X6MEE2_NEPPI</name>
<reference evidence="1" key="1">
    <citation type="submission" date="2020-08" db="EMBL/GenBank/DDBJ databases">
        <title>Multicomponent nature underlies the extraordinary mechanical properties of spider dragline silk.</title>
        <authorList>
            <person name="Kono N."/>
            <person name="Nakamura H."/>
            <person name="Mori M."/>
            <person name="Yoshida Y."/>
            <person name="Ohtoshi R."/>
            <person name="Malay A.D."/>
            <person name="Moran D.A.P."/>
            <person name="Tomita M."/>
            <person name="Numata K."/>
            <person name="Arakawa K."/>
        </authorList>
    </citation>
    <scope>NUCLEOTIDE SEQUENCE</scope>
</reference>
<protein>
    <submittedName>
        <fullName evidence="1">Uncharacterized protein</fullName>
    </submittedName>
</protein>
<comment type="caution">
    <text evidence="1">The sequence shown here is derived from an EMBL/GenBank/DDBJ whole genome shotgun (WGS) entry which is preliminary data.</text>
</comment>
<organism evidence="1 2">
    <name type="scientific">Nephila pilipes</name>
    <name type="common">Giant wood spider</name>
    <name type="synonym">Nephila maculata</name>
    <dbReference type="NCBI Taxonomy" id="299642"/>
    <lineage>
        <taxon>Eukaryota</taxon>
        <taxon>Metazoa</taxon>
        <taxon>Ecdysozoa</taxon>
        <taxon>Arthropoda</taxon>
        <taxon>Chelicerata</taxon>
        <taxon>Arachnida</taxon>
        <taxon>Araneae</taxon>
        <taxon>Araneomorphae</taxon>
        <taxon>Entelegynae</taxon>
        <taxon>Araneoidea</taxon>
        <taxon>Nephilidae</taxon>
        <taxon>Nephila</taxon>
    </lineage>
</organism>
<gene>
    <name evidence="1" type="ORF">NPIL_169591</name>
</gene>